<sequence>MSDARRCLQALRCDAGSAGNQQVFTADTGAVPHLTATGAIFERVSRRRGNRRVTQHHSVINNARPDKISTDRWLNKTTAPVKAISGINCSVHNPG</sequence>
<dbReference type="Proteomes" id="UP000242222">
    <property type="component" value="Unassembled WGS sequence"/>
</dbReference>
<name>A0A1I4YCD3_9GAMM</name>
<protein>
    <submittedName>
        <fullName evidence="1">Uncharacterized protein</fullName>
    </submittedName>
</protein>
<proteinExistence type="predicted"/>
<keyword evidence="2" id="KW-1185">Reference proteome</keyword>
<evidence type="ECO:0000313" key="2">
    <source>
        <dbReference type="Proteomes" id="UP000242222"/>
    </source>
</evidence>
<reference evidence="2" key="1">
    <citation type="submission" date="2016-10" db="EMBL/GenBank/DDBJ databases">
        <authorList>
            <person name="Varghese N."/>
            <person name="Submissions S."/>
        </authorList>
    </citation>
    <scope>NUCLEOTIDE SEQUENCE [LARGE SCALE GENOMIC DNA]</scope>
    <source>
        <strain evidence="2">N6PO6</strain>
    </source>
</reference>
<dbReference type="AlphaFoldDB" id="A0A1I4YCD3"/>
<dbReference type="EMBL" id="FOVC01000006">
    <property type="protein sequence ID" value="SFN35688.1"/>
    <property type="molecule type" value="Genomic_DNA"/>
</dbReference>
<dbReference type="STRING" id="1367852.SAMN05216516_10633"/>
<accession>A0A1I4YCD3</accession>
<organism evidence="1 2">
    <name type="scientific">Izhakiella capsodis</name>
    <dbReference type="NCBI Taxonomy" id="1367852"/>
    <lineage>
        <taxon>Bacteria</taxon>
        <taxon>Pseudomonadati</taxon>
        <taxon>Pseudomonadota</taxon>
        <taxon>Gammaproteobacteria</taxon>
        <taxon>Enterobacterales</taxon>
        <taxon>Erwiniaceae</taxon>
        <taxon>Izhakiella</taxon>
    </lineage>
</organism>
<evidence type="ECO:0000313" key="1">
    <source>
        <dbReference type="EMBL" id="SFN35688.1"/>
    </source>
</evidence>
<gene>
    <name evidence="1" type="ORF">SAMN05216516_10633</name>
</gene>